<reference evidence="10 11" key="1">
    <citation type="submission" date="2020-07" db="EMBL/GenBank/DDBJ databases">
        <title>Vallitalea guaymasensis genome.</title>
        <authorList>
            <person name="Postec A."/>
        </authorList>
    </citation>
    <scope>NUCLEOTIDE SEQUENCE [LARGE SCALE GENOMIC DNA]</scope>
    <source>
        <strain evidence="10 11">Ra1766G1</strain>
    </source>
</reference>
<dbReference type="AlphaFoldDB" id="A0A8J8MF27"/>
<evidence type="ECO:0000259" key="8">
    <source>
        <dbReference type="Pfam" id="PF07559"/>
    </source>
</evidence>
<dbReference type="Pfam" id="PF22692">
    <property type="entry name" value="LlgE_F_G_D1"/>
    <property type="match status" value="1"/>
</dbReference>
<dbReference type="Gene3D" id="2.60.98.20">
    <property type="entry name" value="Flagellar hook protein FlgE"/>
    <property type="match status" value="1"/>
</dbReference>
<evidence type="ECO:0000256" key="1">
    <source>
        <dbReference type="ARBA" id="ARBA00004117"/>
    </source>
</evidence>
<organism evidence="10 11">
    <name type="scientific">Vallitalea guaymasensis</name>
    <dbReference type="NCBI Taxonomy" id="1185412"/>
    <lineage>
        <taxon>Bacteria</taxon>
        <taxon>Bacillati</taxon>
        <taxon>Bacillota</taxon>
        <taxon>Clostridia</taxon>
        <taxon>Lachnospirales</taxon>
        <taxon>Vallitaleaceae</taxon>
        <taxon>Vallitalea</taxon>
    </lineage>
</organism>
<dbReference type="Pfam" id="PF06429">
    <property type="entry name" value="Flg_bbr_C"/>
    <property type="match status" value="1"/>
</dbReference>
<dbReference type="InterPro" id="IPR020013">
    <property type="entry name" value="Flagellar_FlgE/F/G"/>
</dbReference>
<dbReference type="GO" id="GO:0009425">
    <property type="term" value="C:bacterial-type flagellum basal body"/>
    <property type="evidence" value="ECO:0007669"/>
    <property type="project" value="UniProtKB-SubCell"/>
</dbReference>
<dbReference type="KEGG" id="vgu:HYG85_21970"/>
<dbReference type="GO" id="GO:0005829">
    <property type="term" value="C:cytosol"/>
    <property type="evidence" value="ECO:0007669"/>
    <property type="project" value="TreeGrafter"/>
</dbReference>
<comment type="similarity">
    <text evidence="2 5">Belongs to the flagella basal body rod proteins family.</text>
</comment>
<feature type="domain" description="Flagellar basal-body/hook protein C-terminal" evidence="7">
    <location>
        <begin position="398"/>
        <end position="441"/>
    </location>
</feature>
<keyword evidence="10" id="KW-0282">Flagellum</keyword>
<keyword evidence="10" id="KW-0969">Cilium</keyword>
<evidence type="ECO:0000256" key="2">
    <source>
        <dbReference type="ARBA" id="ARBA00009677"/>
    </source>
</evidence>
<dbReference type="GO" id="GO:0071978">
    <property type="term" value="P:bacterial-type flagellum-dependent swarming motility"/>
    <property type="evidence" value="ECO:0007669"/>
    <property type="project" value="TreeGrafter"/>
</dbReference>
<comment type="subcellular location">
    <subcellularLocation>
        <location evidence="1 5">Bacterial flagellum basal body</location>
    </subcellularLocation>
</comment>
<dbReference type="RefSeq" id="WP_212691467.1">
    <property type="nucleotide sequence ID" value="NZ_CP058561.1"/>
</dbReference>
<dbReference type="InterPro" id="IPR037058">
    <property type="entry name" value="Falgellar_hook_FlgE_sf"/>
</dbReference>
<gene>
    <name evidence="10" type="ORF">HYG85_21970</name>
</gene>
<evidence type="ECO:0000256" key="5">
    <source>
        <dbReference type="RuleBase" id="RU362116"/>
    </source>
</evidence>
<dbReference type="SUPFAM" id="SSF117143">
    <property type="entry name" value="Flagellar hook protein flgE"/>
    <property type="match status" value="1"/>
</dbReference>
<feature type="domain" description="Flagellar basal body rod protein N-terminal" evidence="6">
    <location>
        <begin position="5"/>
        <end position="35"/>
    </location>
</feature>
<evidence type="ECO:0000259" key="7">
    <source>
        <dbReference type="Pfam" id="PF06429"/>
    </source>
</evidence>
<feature type="domain" description="Flagellar hook protein FlgE D2" evidence="8">
    <location>
        <begin position="186"/>
        <end position="311"/>
    </location>
</feature>
<dbReference type="Proteomes" id="UP000677305">
    <property type="component" value="Chromosome"/>
</dbReference>
<keyword evidence="11" id="KW-1185">Reference proteome</keyword>
<evidence type="ECO:0000259" key="6">
    <source>
        <dbReference type="Pfam" id="PF00460"/>
    </source>
</evidence>
<proteinExistence type="inferred from homology"/>
<name>A0A8J8MF27_9FIRM</name>
<dbReference type="PANTHER" id="PTHR30435">
    <property type="entry name" value="FLAGELLAR PROTEIN"/>
    <property type="match status" value="1"/>
</dbReference>
<evidence type="ECO:0000259" key="9">
    <source>
        <dbReference type="Pfam" id="PF22692"/>
    </source>
</evidence>
<feature type="domain" description="Flagellar hook protein FlgE/F/G-like D1" evidence="9">
    <location>
        <begin position="96"/>
        <end position="153"/>
    </location>
</feature>
<dbReference type="EMBL" id="CP058561">
    <property type="protein sequence ID" value="QUH31445.1"/>
    <property type="molecule type" value="Genomic_DNA"/>
</dbReference>
<accession>A0A8J8MF27</accession>
<dbReference type="GO" id="GO:0009424">
    <property type="term" value="C:bacterial-type flagellum hook"/>
    <property type="evidence" value="ECO:0007669"/>
    <property type="project" value="TreeGrafter"/>
</dbReference>
<dbReference type="InterPro" id="IPR011491">
    <property type="entry name" value="FlgE_D2"/>
</dbReference>
<dbReference type="InterPro" id="IPR037925">
    <property type="entry name" value="FlgE/F/G-like"/>
</dbReference>
<comment type="function">
    <text evidence="5">A flexible structure which links the flagellar filament to the drive apparatus in the basal body.</text>
</comment>
<dbReference type="InterPro" id="IPR053967">
    <property type="entry name" value="LlgE_F_G-like_D1"/>
</dbReference>
<keyword evidence="10" id="KW-0966">Cell projection</keyword>
<protein>
    <recommendedName>
        <fullName evidence="3 5">Flagellar hook protein FlgE</fullName>
    </recommendedName>
</protein>
<dbReference type="Pfam" id="PF00460">
    <property type="entry name" value="Flg_bb_rod"/>
    <property type="match status" value="1"/>
</dbReference>
<dbReference type="Pfam" id="PF07559">
    <property type="entry name" value="FlgE_D2"/>
    <property type="match status" value="1"/>
</dbReference>
<dbReference type="NCBIfam" id="TIGR03506">
    <property type="entry name" value="FlgEFG_subfam"/>
    <property type="match status" value="1"/>
</dbReference>
<dbReference type="InterPro" id="IPR001444">
    <property type="entry name" value="Flag_bb_rod_N"/>
</dbReference>
<sequence length="443" mass="47103">MMRSMYSGVSGLRIHQTRMDVIGNNIANVNTTGFKSGRVTFNEIFSQTLQGASGASESIGGRNPMQVGLGANISSIDTLMTEGAAQRTDNPLDMKIEGDGFFIVKDGGGFKFTRAGAFRLDEVGNLCNPEGLNVMGWRTDPTTGNIVKDKVNSIKILSPENMYSDPSMTKNATVSGNIQKNDPNLDSAKGVYRQVPIYDSLGYKYTVDLKICQTATANEFDIRIMANSLKDKDGNKIGSASNPIPATDANKTATFDVNTGKVVSSAADGSDTRLELTLGATTTGFSKFSTPIKIDFSNLTLFDGKTTVEAVGGDEDGLGAGAPAGKLSSFEIGTDGKILGKYSNSKTKILGQIAVANFQNPAGLQKVGNNLFQVTSNSGEFDGIGKEVTEDGGSLNGGVLEMSNVDLSREFTDMITTQRGFQANSRIITASDEMLQELVNLKR</sequence>
<keyword evidence="4 5" id="KW-0975">Bacterial flagellum</keyword>
<evidence type="ECO:0000256" key="3">
    <source>
        <dbReference type="ARBA" id="ARBA00019015"/>
    </source>
</evidence>
<evidence type="ECO:0000313" key="11">
    <source>
        <dbReference type="Proteomes" id="UP000677305"/>
    </source>
</evidence>
<evidence type="ECO:0000256" key="4">
    <source>
        <dbReference type="ARBA" id="ARBA00023143"/>
    </source>
</evidence>
<dbReference type="PANTHER" id="PTHR30435:SF1">
    <property type="entry name" value="FLAGELLAR HOOK PROTEIN FLGE"/>
    <property type="match status" value="1"/>
</dbReference>
<dbReference type="InterPro" id="IPR010930">
    <property type="entry name" value="Flg_bb/hook_C_dom"/>
</dbReference>
<evidence type="ECO:0000313" key="10">
    <source>
        <dbReference type="EMBL" id="QUH31445.1"/>
    </source>
</evidence>